<comment type="function">
    <text evidence="7">Mutarotase converts alpha-aldose to the beta-anomer. It is active on D-glucose, L-arabinose, D-xylose, D-galactose, maltose and lactose.</text>
</comment>
<evidence type="ECO:0000256" key="10">
    <source>
        <dbReference type="RuleBase" id="RU366046"/>
    </source>
</evidence>
<organism evidence="12 13">
    <name type="scientific">Coemansia spiralis</name>
    <dbReference type="NCBI Taxonomy" id="417178"/>
    <lineage>
        <taxon>Eukaryota</taxon>
        <taxon>Fungi</taxon>
        <taxon>Fungi incertae sedis</taxon>
        <taxon>Zoopagomycota</taxon>
        <taxon>Kickxellomycotina</taxon>
        <taxon>Kickxellomycetes</taxon>
        <taxon>Kickxellales</taxon>
        <taxon>Kickxellaceae</taxon>
        <taxon>Coemansia</taxon>
    </lineage>
</organism>
<keyword evidence="5 10" id="KW-0520">NAD</keyword>
<evidence type="ECO:0000256" key="2">
    <source>
        <dbReference type="ARBA" id="ARBA00001911"/>
    </source>
</evidence>
<comment type="similarity">
    <text evidence="10">Belongs to the NAD(P)-dependent epimerase/dehydratase family.</text>
</comment>
<feature type="domain" description="NAD(P)-binding" evidence="11">
    <location>
        <begin position="16"/>
        <end position="338"/>
    </location>
</feature>
<dbReference type="CDD" id="cd05247">
    <property type="entry name" value="UDP_G4E_1_SDR_e"/>
    <property type="match status" value="1"/>
</dbReference>
<dbReference type="Pfam" id="PF16363">
    <property type="entry name" value="GDP_Man_Dehyd"/>
    <property type="match status" value="1"/>
</dbReference>
<dbReference type="EC" id="5.1.3.2" evidence="10"/>
<comment type="pathway">
    <text evidence="4">Carbohydrate metabolism; hexose metabolism.</text>
</comment>
<protein>
    <recommendedName>
        <fullName evidence="10">UDP-glucose 4-epimerase</fullName>
        <ecNumber evidence="10">5.1.3.2</ecNumber>
    </recommendedName>
</protein>
<name>A0A9W8GC66_9FUNG</name>
<dbReference type="Gene3D" id="3.40.50.720">
    <property type="entry name" value="NAD(P)-binding Rossmann-like Domain"/>
    <property type="match status" value="1"/>
</dbReference>
<dbReference type="NCBIfam" id="TIGR01179">
    <property type="entry name" value="galE"/>
    <property type="match status" value="1"/>
</dbReference>
<keyword evidence="10" id="KW-0119">Carbohydrate metabolism</keyword>
<gene>
    <name evidence="12" type="ORF">GGI25_000669</name>
</gene>
<proteinExistence type="inferred from homology"/>
<dbReference type="InterPro" id="IPR016040">
    <property type="entry name" value="NAD(P)-bd_dom"/>
</dbReference>
<comment type="cofactor">
    <cofactor evidence="2 10">
        <name>NAD(+)</name>
        <dbReference type="ChEBI" id="CHEBI:57540"/>
    </cofactor>
</comment>
<dbReference type="InterPro" id="IPR036291">
    <property type="entry name" value="NAD(P)-bd_dom_sf"/>
</dbReference>
<evidence type="ECO:0000259" key="11">
    <source>
        <dbReference type="Pfam" id="PF16363"/>
    </source>
</evidence>
<evidence type="ECO:0000256" key="3">
    <source>
        <dbReference type="ARBA" id="ARBA00004947"/>
    </source>
</evidence>
<dbReference type="Gene3D" id="3.90.25.10">
    <property type="entry name" value="UDP-galactose 4-epimerase, domain 1"/>
    <property type="match status" value="1"/>
</dbReference>
<dbReference type="SUPFAM" id="SSF51735">
    <property type="entry name" value="NAD(P)-binding Rossmann-fold domains"/>
    <property type="match status" value="1"/>
</dbReference>
<evidence type="ECO:0000256" key="1">
    <source>
        <dbReference type="ARBA" id="ARBA00000083"/>
    </source>
</evidence>
<evidence type="ECO:0000256" key="5">
    <source>
        <dbReference type="ARBA" id="ARBA00023027"/>
    </source>
</evidence>
<sequence>MPSSNNASTPSSPCVLVTGGAGFIGSHTVLELITQGFKVVVVDNLCNSCEEPLRRIEKLSGLTEQIPFHSVDLANIDALRGVFKAHTISSVIHFAALKAVGESVQKPLEYYRNNITGTLNLLEVMLQFGVKNIVFSSSATVYKADYDGNPLRETNELGCTSPYGRTKLYMESIIRDVVDANSGWNAIMLRYFNPTGAHESGTMGEDPQQIPNNLMPYMSQVAVGNLKELRVFGTDYNTRDGTGVRDYIHVMDLAEAHVVALKRLPLHKGYEVFNVGSGTGQTVLEMIEAMSEACGKKIPYVLEGRRPGDIDTILCDPTKSTKELGFQVSRDLKQMCTDLWRWQKNNPNGYK</sequence>
<evidence type="ECO:0000313" key="12">
    <source>
        <dbReference type="EMBL" id="KAJ2680377.1"/>
    </source>
</evidence>
<dbReference type="PANTHER" id="PTHR43725:SF47">
    <property type="entry name" value="UDP-GLUCOSE 4-EPIMERASE"/>
    <property type="match status" value="1"/>
</dbReference>
<dbReference type="NCBIfam" id="NF007956">
    <property type="entry name" value="PRK10675.1"/>
    <property type="match status" value="1"/>
</dbReference>
<dbReference type="EMBL" id="JANBTW010000005">
    <property type="protein sequence ID" value="KAJ2680377.1"/>
    <property type="molecule type" value="Genomic_DNA"/>
</dbReference>
<evidence type="ECO:0000313" key="13">
    <source>
        <dbReference type="Proteomes" id="UP001151518"/>
    </source>
</evidence>
<comment type="caution">
    <text evidence="12">The sequence shown here is derived from an EMBL/GenBank/DDBJ whole genome shotgun (WGS) entry which is preliminary data.</text>
</comment>
<accession>A0A9W8GC66</accession>
<comment type="subunit">
    <text evidence="10">Homodimer.</text>
</comment>
<dbReference type="Proteomes" id="UP001151518">
    <property type="component" value="Unassembled WGS sequence"/>
</dbReference>
<dbReference type="GO" id="GO:0005829">
    <property type="term" value="C:cytosol"/>
    <property type="evidence" value="ECO:0007669"/>
    <property type="project" value="TreeGrafter"/>
</dbReference>
<evidence type="ECO:0000256" key="6">
    <source>
        <dbReference type="ARBA" id="ARBA00023235"/>
    </source>
</evidence>
<comment type="similarity">
    <text evidence="9">In the C-terminal section; belongs to the aldose epimerase family.</text>
</comment>
<dbReference type="GO" id="GO:0006012">
    <property type="term" value="P:galactose metabolic process"/>
    <property type="evidence" value="ECO:0007669"/>
    <property type="project" value="InterPro"/>
</dbReference>
<evidence type="ECO:0000256" key="4">
    <source>
        <dbReference type="ARBA" id="ARBA00005028"/>
    </source>
</evidence>
<comment type="similarity">
    <text evidence="8">In the N-terminal section; belongs to the NAD(P)-dependent epimerase/dehydratase family.</text>
</comment>
<dbReference type="OrthoDB" id="9402762at2759"/>
<evidence type="ECO:0000256" key="7">
    <source>
        <dbReference type="ARBA" id="ARBA00037676"/>
    </source>
</evidence>
<dbReference type="AlphaFoldDB" id="A0A9W8GC66"/>
<dbReference type="PANTHER" id="PTHR43725">
    <property type="entry name" value="UDP-GLUCOSE 4-EPIMERASE"/>
    <property type="match status" value="1"/>
</dbReference>
<dbReference type="InterPro" id="IPR005886">
    <property type="entry name" value="UDP_G4E"/>
</dbReference>
<evidence type="ECO:0000256" key="9">
    <source>
        <dbReference type="ARBA" id="ARBA00038238"/>
    </source>
</evidence>
<reference evidence="12" key="1">
    <citation type="submission" date="2022-07" db="EMBL/GenBank/DDBJ databases">
        <title>Phylogenomic reconstructions and comparative analyses of Kickxellomycotina fungi.</title>
        <authorList>
            <person name="Reynolds N.K."/>
            <person name="Stajich J.E."/>
            <person name="Barry K."/>
            <person name="Grigoriev I.V."/>
            <person name="Crous P."/>
            <person name="Smith M.E."/>
        </authorList>
    </citation>
    <scope>NUCLEOTIDE SEQUENCE</scope>
    <source>
        <strain evidence="12">NRRL 3115</strain>
    </source>
</reference>
<evidence type="ECO:0000256" key="8">
    <source>
        <dbReference type="ARBA" id="ARBA00037955"/>
    </source>
</evidence>
<comment type="pathway">
    <text evidence="3 10">Carbohydrate metabolism; galactose metabolism.</text>
</comment>
<comment type="catalytic activity">
    <reaction evidence="1 10">
        <text>UDP-alpha-D-glucose = UDP-alpha-D-galactose</text>
        <dbReference type="Rhea" id="RHEA:22168"/>
        <dbReference type="ChEBI" id="CHEBI:58885"/>
        <dbReference type="ChEBI" id="CHEBI:66914"/>
        <dbReference type="EC" id="5.1.3.2"/>
    </reaction>
</comment>
<dbReference type="GO" id="GO:0003978">
    <property type="term" value="F:UDP-glucose 4-epimerase activity"/>
    <property type="evidence" value="ECO:0007669"/>
    <property type="project" value="UniProtKB-UniRule"/>
</dbReference>
<keyword evidence="6 10" id="KW-0413">Isomerase</keyword>